<accession>A0A0B2SEX4</accession>
<dbReference type="PANTHER" id="PTHR32487">
    <property type="entry name" value="3-OXO-DELTA(4,5)-STEROID 5-BETA-REDUCTASE"/>
    <property type="match status" value="1"/>
</dbReference>
<reference evidence="1" key="1">
    <citation type="submission" date="2014-07" db="EMBL/GenBank/DDBJ databases">
        <title>Identification of a novel salt tolerance gene in wild soybean by whole-genome sequencing.</title>
        <authorList>
            <person name="Lam H.-M."/>
            <person name="Qi X."/>
            <person name="Li M.-W."/>
            <person name="Liu X."/>
            <person name="Xie M."/>
            <person name="Ni M."/>
            <person name="Xu X."/>
        </authorList>
    </citation>
    <scope>NUCLEOTIDE SEQUENCE [LARGE SCALE GENOMIC DNA]</scope>
    <source>
        <tissue evidence="1">Root</tissue>
    </source>
</reference>
<sequence>MEGAWLRSFFDEKGRHRRNINNSSLTVWLAAHNQVGTPITNPLYPVRYLRPKRRRIKAVIFDRRHSRVLRLLDQKTHGGLKLPSQRCHVEERLRALIPNAPNLRHVSLQTGITSDPSNCSERSRWPMIRPSQRTCHVLTRRISITHMKTSCTWSLMNLVGTLCVYPGICKHEVLVERFGIKEYGFLEGEDLRLSEMMKDKGVVWEEIVKENQLLHTKLEEVGDWWFADAMLGMEAVLDSMKKAKSMGFFWILGTLRNRFRIG</sequence>
<dbReference type="AlphaFoldDB" id="A0A0B2SEX4"/>
<evidence type="ECO:0000313" key="1">
    <source>
        <dbReference type="EMBL" id="KHN45271.1"/>
    </source>
</evidence>
<organism evidence="1">
    <name type="scientific">Glycine soja</name>
    <name type="common">Wild soybean</name>
    <dbReference type="NCBI Taxonomy" id="3848"/>
    <lineage>
        <taxon>Eukaryota</taxon>
        <taxon>Viridiplantae</taxon>
        <taxon>Streptophyta</taxon>
        <taxon>Embryophyta</taxon>
        <taxon>Tracheophyta</taxon>
        <taxon>Spermatophyta</taxon>
        <taxon>Magnoliopsida</taxon>
        <taxon>eudicotyledons</taxon>
        <taxon>Gunneridae</taxon>
        <taxon>Pentapetalae</taxon>
        <taxon>rosids</taxon>
        <taxon>fabids</taxon>
        <taxon>Fabales</taxon>
        <taxon>Fabaceae</taxon>
        <taxon>Papilionoideae</taxon>
        <taxon>50 kb inversion clade</taxon>
        <taxon>NPAAA clade</taxon>
        <taxon>indigoferoid/millettioid clade</taxon>
        <taxon>Phaseoleae</taxon>
        <taxon>Glycine</taxon>
        <taxon>Glycine subgen. Soja</taxon>
    </lineage>
</organism>
<dbReference type="EMBL" id="KN642484">
    <property type="protein sequence ID" value="KHN45271.1"/>
    <property type="molecule type" value="Genomic_DNA"/>
</dbReference>
<dbReference type="Proteomes" id="UP000053555">
    <property type="component" value="Unassembled WGS sequence"/>
</dbReference>
<dbReference type="Gene3D" id="3.40.50.720">
    <property type="entry name" value="NAD(P)-binding Rossmann-like Domain"/>
    <property type="match status" value="1"/>
</dbReference>
<protein>
    <submittedName>
        <fullName evidence="1">Uncharacterized protein</fullName>
    </submittedName>
</protein>
<dbReference type="PANTHER" id="PTHR32487:SF30">
    <property type="entry name" value="3-OXO-DELTA(4,5)-STEROID 5-BETA-REDUCTASE-LIKE PROTEIN"/>
    <property type="match status" value="1"/>
</dbReference>
<gene>
    <name evidence="1" type="ORF">glysoja_047921</name>
</gene>
<name>A0A0B2SEX4_GLYSO</name>
<proteinExistence type="predicted"/>